<gene>
    <name evidence="4" type="ORF">NE237_014121</name>
</gene>
<dbReference type="InterPro" id="IPR002068">
    <property type="entry name" value="A-crystallin/Hsp20_dom"/>
</dbReference>
<dbReference type="InterPro" id="IPR008978">
    <property type="entry name" value="HSP20-like_chaperone"/>
</dbReference>
<dbReference type="PROSITE" id="PS01031">
    <property type="entry name" value="SHSP"/>
    <property type="match status" value="1"/>
</dbReference>
<evidence type="ECO:0000313" key="4">
    <source>
        <dbReference type="EMBL" id="KAJ4957338.1"/>
    </source>
</evidence>
<evidence type="ECO:0000259" key="3">
    <source>
        <dbReference type="PROSITE" id="PS01031"/>
    </source>
</evidence>
<feature type="compositionally biased region" description="Basic and acidic residues" evidence="2">
    <location>
        <begin position="377"/>
        <end position="388"/>
    </location>
</feature>
<feature type="region of interest" description="Disordered" evidence="2">
    <location>
        <begin position="363"/>
        <end position="388"/>
    </location>
</feature>
<dbReference type="CDD" id="cd06464">
    <property type="entry name" value="ACD_sHsps-like"/>
    <property type="match status" value="1"/>
</dbReference>
<protein>
    <recommendedName>
        <fullName evidence="3">SHSP domain-containing protein</fullName>
    </recommendedName>
</protein>
<name>A0A9Q0H2Z6_9MAGN</name>
<dbReference type="PANTHER" id="PTHR34661">
    <property type="entry name" value="INCREASED DNA METHYLATION 3"/>
    <property type="match status" value="1"/>
</dbReference>
<sequence length="569" mass="64064">MDDKENTVEEIGVYILFRETKVRSLMHSGSEWNPVPHHSQIWNEIITSSTQETDQTDKVSTKRSWGGYGDRYIRRQFSAYTLYRIPLDKSQMPSFQLHQHSWILLATELTSFFPTGPSLRSTIGSHLWPGGQWVVLQLLLSAKELYLCIDMESLWEAAESLSSMEIQSSNVASYMTTTDDQRFLLLFIMGTYFGPDLKVGKPKKSALQRIAEGLPPYTSDQLSGSQMKIVEVERIYFYVCRKADQSVIVKLPLLHQFFQGNLVIPVGDTHTDNLQFPDLFPAHLHPQSRYKNRYRIFESIVFINNPEISYIKPDDVERFKRLTGLEDLLLDRDAARSLSGVRVGEHIDSNVVLQEYNERLSIRRSSRSSQKRQRVNGHPEPDDTLTHIHDVEPFNSIPFSIPLPSSSGAQLPNEGKAGPVESVGPAVIFLPSHPSTEEWNNIVSATKNGIALTGSAAERQAGPLIGLVDIGVCDDAYLFRISLPGVRKDEREFSVEVESDGQVLIKGITTTGERLVYKDSQVFEMQTQYLCPSGSFSVSFQLPGPVEPRDFSGNFGADGILEGIVMKER</sequence>
<dbReference type="Gene3D" id="2.60.40.790">
    <property type="match status" value="1"/>
</dbReference>
<accession>A0A9Q0H2Z6</accession>
<dbReference type="InterPro" id="IPR039321">
    <property type="entry name" value="IDM2/3-like"/>
</dbReference>
<proteinExistence type="inferred from homology"/>
<dbReference type="SUPFAM" id="SSF49764">
    <property type="entry name" value="HSP20-like chaperones"/>
    <property type="match status" value="1"/>
</dbReference>
<comment type="similarity">
    <text evidence="1">Belongs to the small heat shock protein (HSP20) family.</text>
</comment>
<dbReference type="PANTHER" id="PTHR34661:SF3">
    <property type="entry name" value="INCREASED DNA METHYLATION 2"/>
    <property type="match status" value="1"/>
</dbReference>
<feature type="domain" description="SHSP" evidence="3">
    <location>
        <begin position="456"/>
        <end position="569"/>
    </location>
</feature>
<evidence type="ECO:0000256" key="1">
    <source>
        <dbReference type="PROSITE-ProRule" id="PRU00285"/>
    </source>
</evidence>
<comment type="caution">
    <text evidence="4">The sequence shown here is derived from an EMBL/GenBank/DDBJ whole genome shotgun (WGS) entry which is preliminary data.</text>
</comment>
<dbReference type="Proteomes" id="UP001141806">
    <property type="component" value="Unassembled WGS sequence"/>
</dbReference>
<evidence type="ECO:0000256" key="2">
    <source>
        <dbReference type="SAM" id="MobiDB-lite"/>
    </source>
</evidence>
<dbReference type="AlphaFoldDB" id="A0A9Q0H2Z6"/>
<evidence type="ECO:0000313" key="5">
    <source>
        <dbReference type="Proteomes" id="UP001141806"/>
    </source>
</evidence>
<dbReference type="FunFam" id="2.60.40.790:FF:000049">
    <property type="entry name" value="Increased DNA methylation 3"/>
    <property type="match status" value="1"/>
</dbReference>
<feature type="compositionally biased region" description="Basic residues" evidence="2">
    <location>
        <begin position="363"/>
        <end position="375"/>
    </location>
</feature>
<dbReference type="GO" id="GO:0005634">
    <property type="term" value="C:nucleus"/>
    <property type="evidence" value="ECO:0007669"/>
    <property type="project" value="TreeGrafter"/>
</dbReference>
<dbReference type="EMBL" id="JAMYWD010000011">
    <property type="protein sequence ID" value="KAJ4957338.1"/>
    <property type="molecule type" value="Genomic_DNA"/>
</dbReference>
<keyword evidence="5" id="KW-1185">Reference proteome</keyword>
<reference evidence="4" key="1">
    <citation type="journal article" date="2023" name="Plant J.">
        <title>The genome of the king protea, Protea cynaroides.</title>
        <authorList>
            <person name="Chang J."/>
            <person name="Duong T.A."/>
            <person name="Schoeman C."/>
            <person name="Ma X."/>
            <person name="Roodt D."/>
            <person name="Barker N."/>
            <person name="Li Z."/>
            <person name="Van de Peer Y."/>
            <person name="Mizrachi E."/>
        </authorList>
    </citation>
    <scope>NUCLEOTIDE SEQUENCE</scope>
    <source>
        <tissue evidence="4">Young leaves</tissue>
    </source>
</reference>
<dbReference type="OrthoDB" id="1927234at2759"/>
<organism evidence="4 5">
    <name type="scientific">Protea cynaroides</name>
    <dbReference type="NCBI Taxonomy" id="273540"/>
    <lineage>
        <taxon>Eukaryota</taxon>
        <taxon>Viridiplantae</taxon>
        <taxon>Streptophyta</taxon>
        <taxon>Embryophyta</taxon>
        <taxon>Tracheophyta</taxon>
        <taxon>Spermatophyta</taxon>
        <taxon>Magnoliopsida</taxon>
        <taxon>Proteales</taxon>
        <taxon>Proteaceae</taxon>
        <taxon>Protea</taxon>
    </lineage>
</organism>